<gene>
    <name evidence="3" type="ORF">GCM10023092_22430</name>
</gene>
<protein>
    <recommendedName>
        <fullName evidence="2">RRM domain-containing protein</fullName>
    </recommendedName>
</protein>
<organism evidence="3 4">
    <name type="scientific">Rurimicrobium arvi</name>
    <dbReference type="NCBI Taxonomy" id="2049916"/>
    <lineage>
        <taxon>Bacteria</taxon>
        <taxon>Pseudomonadati</taxon>
        <taxon>Bacteroidota</taxon>
        <taxon>Chitinophagia</taxon>
        <taxon>Chitinophagales</taxon>
        <taxon>Chitinophagaceae</taxon>
        <taxon>Rurimicrobium</taxon>
    </lineage>
</organism>
<dbReference type="CDD" id="cd00590">
    <property type="entry name" value="RRM_SF"/>
    <property type="match status" value="1"/>
</dbReference>
<dbReference type="RefSeq" id="WP_344826974.1">
    <property type="nucleotide sequence ID" value="NZ_BAABEZ010000022.1"/>
</dbReference>
<dbReference type="PANTHER" id="PTHR48025">
    <property type="entry name" value="OS02G0815200 PROTEIN"/>
    <property type="match status" value="1"/>
</dbReference>
<dbReference type="InterPro" id="IPR000504">
    <property type="entry name" value="RRM_dom"/>
</dbReference>
<name>A0ABP8MZF9_9BACT</name>
<evidence type="ECO:0000256" key="1">
    <source>
        <dbReference type="ARBA" id="ARBA00022884"/>
    </source>
</evidence>
<evidence type="ECO:0000259" key="2">
    <source>
        <dbReference type="PROSITE" id="PS50102"/>
    </source>
</evidence>
<dbReference type="SUPFAM" id="SSF54928">
    <property type="entry name" value="RNA-binding domain, RBD"/>
    <property type="match status" value="1"/>
</dbReference>
<dbReference type="Pfam" id="PF00076">
    <property type="entry name" value="RRM_1"/>
    <property type="match status" value="1"/>
</dbReference>
<dbReference type="EMBL" id="BAABEZ010000022">
    <property type="protein sequence ID" value="GAA4456732.1"/>
    <property type="molecule type" value="Genomic_DNA"/>
</dbReference>
<dbReference type="InterPro" id="IPR012677">
    <property type="entry name" value="Nucleotide-bd_a/b_plait_sf"/>
</dbReference>
<dbReference type="InterPro" id="IPR050502">
    <property type="entry name" value="Euk_RNA-bind_prot"/>
</dbReference>
<keyword evidence="1" id="KW-0694">RNA-binding</keyword>
<reference evidence="4" key="1">
    <citation type="journal article" date="2019" name="Int. J. Syst. Evol. Microbiol.">
        <title>The Global Catalogue of Microorganisms (GCM) 10K type strain sequencing project: providing services to taxonomists for standard genome sequencing and annotation.</title>
        <authorList>
            <consortium name="The Broad Institute Genomics Platform"/>
            <consortium name="The Broad Institute Genome Sequencing Center for Infectious Disease"/>
            <person name="Wu L."/>
            <person name="Ma J."/>
        </authorList>
    </citation>
    <scope>NUCLEOTIDE SEQUENCE [LARGE SCALE GENOMIC DNA]</scope>
    <source>
        <strain evidence="4">JCM 31921</strain>
    </source>
</reference>
<feature type="domain" description="RRM" evidence="2">
    <location>
        <begin position="1"/>
        <end position="79"/>
    </location>
</feature>
<sequence length="88" mass="9960">MNIYIGNIPPTIPEPEIEALFRQFGEVESVRIVMEQNNVLSKGFGFVSMGDEDAGNRAIHSLDNKKFKENYLEVSEAMSGYSDPRDLY</sequence>
<accession>A0ABP8MZF9</accession>
<dbReference type="Proteomes" id="UP001501410">
    <property type="component" value="Unassembled WGS sequence"/>
</dbReference>
<dbReference type="PANTHER" id="PTHR48025:SF1">
    <property type="entry name" value="RRM DOMAIN-CONTAINING PROTEIN"/>
    <property type="match status" value="1"/>
</dbReference>
<proteinExistence type="predicted"/>
<dbReference type="InterPro" id="IPR035979">
    <property type="entry name" value="RBD_domain_sf"/>
</dbReference>
<evidence type="ECO:0000313" key="3">
    <source>
        <dbReference type="EMBL" id="GAA4456732.1"/>
    </source>
</evidence>
<keyword evidence="4" id="KW-1185">Reference proteome</keyword>
<comment type="caution">
    <text evidence="3">The sequence shown here is derived from an EMBL/GenBank/DDBJ whole genome shotgun (WGS) entry which is preliminary data.</text>
</comment>
<dbReference type="SMART" id="SM00360">
    <property type="entry name" value="RRM"/>
    <property type="match status" value="1"/>
</dbReference>
<dbReference type="PROSITE" id="PS50102">
    <property type="entry name" value="RRM"/>
    <property type="match status" value="1"/>
</dbReference>
<evidence type="ECO:0000313" key="4">
    <source>
        <dbReference type="Proteomes" id="UP001501410"/>
    </source>
</evidence>
<dbReference type="Gene3D" id="3.30.70.330">
    <property type="match status" value="1"/>
</dbReference>